<keyword evidence="3" id="KW-0804">Transcription</keyword>
<evidence type="ECO:0000313" key="7">
    <source>
        <dbReference type="EMBL" id="CAF9904203.1"/>
    </source>
</evidence>
<comment type="subcellular location">
    <subcellularLocation>
        <location evidence="1">Nucleus</location>
    </subcellularLocation>
</comment>
<feature type="compositionally biased region" description="Low complexity" evidence="5">
    <location>
        <begin position="309"/>
        <end position="329"/>
    </location>
</feature>
<comment type="caution">
    <text evidence="7">The sequence shown here is derived from an EMBL/GenBank/DDBJ whole genome shotgun (WGS) entry which is preliminary data.</text>
</comment>
<evidence type="ECO:0000256" key="2">
    <source>
        <dbReference type="ARBA" id="ARBA00023015"/>
    </source>
</evidence>
<keyword evidence="4" id="KW-0539">Nucleus</keyword>
<name>A0A8H3EFE3_9LECA</name>
<dbReference type="Gene3D" id="1.20.5.170">
    <property type="match status" value="1"/>
</dbReference>
<protein>
    <recommendedName>
        <fullName evidence="6">BZIP domain-containing protein</fullName>
    </recommendedName>
</protein>
<feature type="domain" description="BZIP" evidence="6">
    <location>
        <begin position="212"/>
        <end position="275"/>
    </location>
</feature>
<gene>
    <name evidence="7" type="ORF">HETSPECPRED_003423</name>
</gene>
<dbReference type="GO" id="GO:0005634">
    <property type="term" value="C:nucleus"/>
    <property type="evidence" value="ECO:0007669"/>
    <property type="project" value="UniProtKB-SubCell"/>
</dbReference>
<dbReference type="OrthoDB" id="295274at2759"/>
<evidence type="ECO:0000256" key="5">
    <source>
        <dbReference type="SAM" id="MobiDB-lite"/>
    </source>
</evidence>
<dbReference type="CDD" id="cd14687">
    <property type="entry name" value="bZIP_ATF2"/>
    <property type="match status" value="1"/>
</dbReference>
<dbReference type="PROSITE" id="PS00036">
    <property type="entry name" value="BZIP_BASIC"/>
    <property type="match status" value="1"/>
</dbReference>
<dbReference type="InterPro" id="IPR046347">
    <property type="entry name" value="bZIP_sf"/>
</dbReference>
<accession>A0A8H3EFE3</accession>
<dbReference type="SMART" id="SM00338">
    <property type="entry name" value="BRLZ"/>
    <property type="match status" value="1"/>
</dbReference>
<feature type="region of interest" description="Disordered" evidence="5">
    <location>
        <begin position="1"/>
        <end position="54"/>
    </location>
</feature>
<evidence type="ECO:0000313" key="8">
    <source>
        <dbReference type="Proteomes" id="UP000664521"/>
    </source>
</evidence>
<dbReference type="EMBL" id="CAJPDS010000002">
    <property type="protein sequence ID" value="CAF9904203.1"/>
    <property type="molecule type" value="Genomic_DNA"/>
</dbReference>
<dbReference type="GO" id="GO:0003700">
    <property type="term" value="F:DNA-binding transcription factor activity"/>
    <property type="evidence" value="ECO:0007669"/>
    <property type="project" value="InterPro"/>
</dbReference>
<evidence type="ECO:0000256" key="1">
    <source>
        <dbReference type="ARBA" id="ARBA00004123"/>
    </source>
</evidence>
<evidence type="ECO:0000259" key="6">
    <source>
        <dbReference type="PROSITE" id="PS50217"/>
    </source>
</evidence>
<evidence type="ECO:0000256" key="3">
    <source>
        <dbReference type="ARBA" id="ARBA00023163"/>
    </source>
</evidence>
<reference evidence="7" key="1">
    <citation type="submission" date="2021-03" db="EMBL/GenBank/DDBJ databases">
        <authorList>
            <person name="Tagirdzhanova G."/>
        </authorList>
    </citation>
    <scope>NUCLEOTIDE SEQUENCE</scope>
</reference>
<keyword evidence="2" id="KW-0805">Transcription regulation</keyword>
<dbReference type="Pfam" id="PF00170">
    <property type="entry name" value="bZIP_1"/>
    <property type="match status" value="1"/>
</dbReference>
<feature type="region of interest" description="Disordered" evidence="5">
    <location>
        <begin position="119"/>
        <end position="148"/>
    </location>
</feature>
<sequence>MPSSLVQSAGPPGEGKSSTCPRPLDQKRSRHQYIKPQPQVQSPNDCRPHGADSEDLSSFFDFDYPLNAEAPKKLEISKDPGLGFRNGWDSLVLQPLSPPESAVYPDSTWQTLDYLHQAPRNIPTNTDPSRVRFQYGQNTPPDDEPFSSLDSELLMHQQQENFFPEDTSNAKESKRKQPSGAKEFDAPSTKRVRKNGGRGLKQSSLNPNNPEDCRRSKFLERNRVAASKCRQKKKEWTSNIETQARQLQKDSISLHHLADSMKEEILFLKGEMLKHNACGNSDIQEYLQRGVQSFHGLPDVNIKREMSPLGTALSSPSSSSSSRAHSSPLDLPICNQPHSDEPSRRLSVNDETLERLLTSHFIQDTSDDGIAHRLAR</sequence>
<dbReference type="AlphaFoldDB" id="A0A8H3EFE3"/>
<dbReference type="SUPFAM" id="SSF57959">
    <property type="entry name" value="Leucine zipper domain"/>
    <property type="match status" value="1"/>
</dbReference>
<proteinExistence type="predicted"/>
<dbReference type="PANTHER" id="PTHR19304">
    <property type="entry name" value="CYCLIC-AMP RESPONSE ELEMENT BINDING PROTEIN"/>
    <property type="match status" value="1"/>
</dbReference>
<organism evidence="7 8">
    <name type="scientific">Heterodermia speciosa</name>
    <dbReference type="NCBI Taxonomy" id="116794"/>
    <lineage>
        <taxon>Eukaryota</taxon>
        <taxon>Fungi</taxon>
        <taxon>Dikarya</taxon>
        <taxon>Ascomycota</taxon>
        <taxon>Pezizomycotina</taxon>
        <taxon>Lecanoromycetes</taxon>
        <taxon>OSLEUM clade</taxon>
        <taxon>Lecanoromycetidae</taxon>
        <taxon>Caliciales</taxon>
        <taxon>Physciaceae</taxon>
        <taxon>Heterodermia</taxon>
    </lineage>
</organism>
<dbReference type="InterPro" id="IPR004827">
    <property type="entry name" value="bZIP"/>
</dbReference>
<dbReference type="PROSITE" id="PS50217">
    <property type="entry name" value="BZIP"/>
    <property type="match status" value="1"/>
</dbReference>
<feature type="region of interest" description="Disordered" evidence="5">
    <location>
        <begin position="163"/>
        <end position="214"/>
    </location>
</feature>
<evidence type="ECO:0000256" key="4">
    <source>
        <dbReference type="ARBA" id="ARBA00023242"/>
    </source>
</evidence>
<keyword evidence="8" id="KW-1185">Reference proteome</keyword>
<dbReference type="Proteomes" id="UP000664521">
    <property type="component" value="Unassembled WGS sequence"/>
</dbReference>
<dbReference type="InterPro" id="IPR051027">
    <property type="entry name" value="bZIP_transcription_factors"/>
</dbReference>
<feature type="region of interest" description="Disordered" evidence="5">
    <location>
        <begin position="309"/>
        <end position="346"/>
    </location>
</feature>